<evidence type="ECO:0000313" key="2">
    <source>
        <dbReference type="Proteomes" id="UP000232196"/>
    </source>
</evidence>
<protein>
    <recommendedName>
        <fullName evidence="3">Peptidase MA family protein</fullName>
    </recommendedName>
</protein>
<dbReference type="AlphaFoldDB" id="A0A2M9X8U1"/>
<reference evidence="1 2" key="1">
    <citation type="submission" date="2017-07" db="EMBL/GenBank/DDBJ databases">
        <title>Leptospira spp. isolated from tropical soils.</title>
        <authorList>
            <person name="Thibeaux R."/>
            <person name="Iraola G."/>
            <person name="Ferres I."/>
            <person name="Bierque E."/>
            <person name="Girault D."/>
            <person name="Soupe-Gilbert M.-E."/>
            <person name="Picardeau M."/>
            <person name="Goarant C."/>
        </authorList>
    </citation>
    <scope>NUCLEOTIDE SEQUENCE [LARGE SCALE GENOMIC DNA]</scope>
    <source>
        <strain evidence="1 2">MCA1-C-A1</strain>
    </source>
</reference>
<comment type="caution">
    <text evidence="1">The sequence shown here is derived from an EMBL/GenBank/DDBJ whole genome shotgun (WGS) entry which is preliminary data.</text>
</comment>
<keyword evidence="2" id="KW-1185">Reference proteome</keyword>
<evidence type="ECO:0008006" key="3">
    <source>
        <dbReference type="Google" id="ProtNLM"/>
    </source>
</evidence>
<sequence>MRSIFTLSAIYLLFIILFFETPNAQTAKRKVEGFEFYFLDDWNKQKNPEKLLETFAEKFLTETRSESERLERRIPWDAQIFVSENSEAFRKYSGQSGTTAAFYSPVSNKFFFQNPESLAKRGILDTVIKHEICHFLAPESKSETSFWMQESYCESLYPTNPKPISSDLKFPWSWEKFDDECIKEIHTKSGSKKKILYQRLFLWGSWLLKTKGEARFRAFLEIPNPEIQNIYSQFVKSRY</sequence>
<dbReference type="EMBL" id="NPDN01000010">
    <property type="protein sequence ID" value="PJZ24121.1"/>
    <property type="molecule type" value="Genomic_DNA"/>
</dbReference>
<name>A0A2M9X8U1_9LEPT</name>
<gene>
    <name evidence="1" type="ORF">CH357_17375</name>
</gene>
<dbReference type="OrthoDB" id="325353at2"/>
<evidence type="ECO:0000313" key="1">
    <source>
        <dbReference type="EMBL" id="PJZ24121.1"/>
    </source>
</evidence>
<dbReference type="Proteomes" id="UP000232196">
    <property type="component" value="Unassembled WGS sequence"/>
</dbReference>
<organism evidence="1 2">
    <name type="scientific">Leptospira hartskeerlii</name>
    <dbReference type="NCBI Taxonomy" id="2023177"/>
    <lineage>
        <taxon>Bacteria</taxon>
        <taxon>Pseudomonadati</taxon>
        <taxon>Spirochaetota</taxon>
        <taxon>Spirochaetia</taxon>
        <taxon>Leptospirales</taxon>
        <taxon>Leptospiraceae</taxon>
        <taxon>Leptospira</taxon>
    </lineage>
</organism>
<proteinExistence type="predicted"/>
<dbReference type="RefSeq" id="WP_100708039.1">
    <property type="nucleotide sequence ID" value="NZ_NPDL01000001.1"/>
</dbReference>
<accession>A0A2M9X8U1</accession>